<sequence length="100" mass="11853">MKSIEIALTTPQYSTNDFSTLSEFRILDPLLTHKPFGFTDYYLWNQLYQNYNQSMRKFKQQNISDKNCPIYPNQIPVIKNNLGSLPECLQRHWTLPLSHD</sequence>
<organism evidence="1 2">
    <name type="scientific">Brachionus plicatilis</name>
    <name type="common">Marine rotifer</name>
    <name type="synonym">Brachionus muelleri</name>
    <dbReference type="NCBI Taxonomy" id="10195"/>
    <lineage>
        <taxon>Eukaryota</taxon>
        <taxon>Metazoa</taxon>
        <taxon>Spiralia</taxon>
        <taxon>Gnathifera</taxon>
        <taxon>Rotifera</taxon>
        <taxon>Eurotatoria</taxon>
        <taxon>Monogononta</taxon>
        <taxon>Pseudotrocha</taxon>
        <taxon>Ploima</taxon>
        <taxon>Brachionidae</taxon>
        <taxon>Brachionus</taxon>
    </lineage>
</organism>
<protein>
    <submittedName>
        <fullName evidence="1">Uncharacterized protein</fullName>
    </submittedName>
</protein>
<accession>A0A3M7PNH2</accession>
<dbReference type="EMBL" id="REGN01009713">
    <property type="protein sequence ID" value="RNA00524.1"/>
    <property type="molecule type" value="Genomic_DNA"/>
</dbReference>
<reference evidence="1 2" key="1">
    <citation type="journal article" date="2018" name="Sci. Rep.">
        <title>Genomic signatures of local adaptation to the degree of environmental predictability in rotifers.</title>
        <authorList>
            <person name="Franch-Gras L."/>
            <person name="Hahn C."/>
            <person name="Garcia-Roger E.M."/>
            <person name="Carmona M.J."/>
            <person name="Serra M."/>
            <person name="Gomez A."/>
        </authorList>
    </citation>
    <scope>NUCLEOTIDE SEQUENCE [LARGE SCALE GENOMIC DNA]</scope>
    <source>
        <strain evidence="1">HYR1</strain>
    </source>
</reference>
<keyword evidence="2" id="KW-1185">Reference proteome</keyword>
<evidence type="ECO:0000313" key="2">
    <source>
        <dbReference type="Proteomes" id="UP000276133"/>
    </source>
</evidence>
<proteinExistence type="predicted"/>
<comment type="caution">
    <text evidence="1">The sequence shown here is derived from an EMBL/GenBank/DDBJ whole genome shotgun (WGS) entry which is preliminary data.</text>
</comment>
<gene>
    <name evidence="1" type="ORF">BpHYR1_052821</name>
</gene>
<evidence type="ECO:0000313" key="1">
    <source>
        <dbReference type="EMBL" id="RNA00524.1"/>
    </source>
</evidence>
<dbReference type="AlphaFoldDB" id="A0A3M7PNH2"/>
<dbReference type="Proteomes" id="UP000276133">
    <property type="component" value="Unassembled WGS sequence"/>
</dbReference>
<feature type="non-terminal residue" evidence="1">
    <location>
        <position position="100"/>
    </location>
</feature>
<name>A0A3M7PNH2_BRAPC</name>